<reference evidence="2" key="2">
    <citation type="journal article" date="2015" name="Data Brief">
        <title>Shoot transcriptome of the giant reed, Arundo donax.</title>
        <authorList>
            <person name="Barrero R.A."/>
            <person name="Guerrero F.D."/>
            <person name="Moolhuijzen P."/>
            <person name="Goolsby J.A."/>
            <person name="Tidwell J."/>
            <person name="Bellgard S.E."/>
            <person name="Bellgard M.I."/>
        </authorList>
    </citation>
    <scope>NUCLEOTIDE SEQUENCE</scope>
    <source>
        <tissue evidence="2">Shoot tissue taken approximately 20 cm above the soil surface</tissue>
    </source>
</reference>
<dbReference type="EMBL" id="GBRH01173074">
    <property type="protein sequence ID" value="JAE24822.1"/>
    <property type="molecule type" value="Transcribed_RNA"/>
</dbReference>
<dbReference type="AlphaFoldDB" id="A0A0A9GK06"/>
<proteinExistence type="predicted"/>
<feature type="compositionally biased region" description="Low complexity" evidence="1">
    <location>
        <begin position="79"/>
        <end position="92"/>
    </location>
</feature>
<accession>A0A0A9GK06</accession>
<name>A0A0A9GK06_ARUDO</name>
<protein>
    <submittedName>
        <fullName evidence="2">COR413-TM1</fullName>
    </submittedName>
</protein>
<organism evidence="2">
    <name type="scientific">Arundo donax</name>
    <name type="common">Giant reed</name>
    <name type="synonym">Donax arundinaceus</name>
    <dbReference type="NCBI Taxonomy" id="35708"/>
    <lineage>
        <taxon>Eukaryota</taxon>
        <taxon>Viridiplantae</taxon>
        <taxon>Streptophyta</taxon>
        <taxon>Embryophyta</taxon>
        <taxon>Tracheophyta</taxon>
        <taxon>Spermatophyta</taxon>
        <taxon>Magnoliopsida</taxon>
        <taxon>Liliopsida</taxon>
        <taxon>Poales</taxon>
        <taxon>Poaceae</taxon>
        <taxon>PACMAD clade</taxon>
        <taxon>Arundinoideae</taxon>
        <taxon>Arundineae</taxon>
        <taxon>Arundo</taxon>
    </lineage>
</organism>
<reference evidence="2" key="1">
    <citation type="submission" date="2014-09" db="EMBL/GenBank/DDBJ databases">
        <authorList>
            <person name="Magalhaes I.L.F."/>
            <person name="Oliveira U."/>
            <person name="Santos F.R."/>
            <person name="Vidigal T.H.D.A."/>
            <person name="Brescovit A.D."/>
            <person name="Santos A.J."/>
        </authorList>
    </citation>
    <scope>NUCLEOTIDE SEQUENCE</scope>
    <source>
        <tissue evidence="2">Shoot tissue taken approximately 20 cm above the soil surface</tissue>
    </source>
</reference>
<sequence>MAVPLASKSTALAPADIHCIVRALRCADEWHTAAAPLRRHGWPAPRGCGFSGSEAHPLSALVSVRSATRATGREPPFPAARTPGRRGTTGAAAGAGIARLIEMDIPSSEPDSPLL</sequence>
<evidence type="ECO:0000313" key="2">
    <source>
        <dbReference type="EMBL" id="JAE24822.1"/>
    </source>
</evidence>
<evidence type="ECO:0000256" key="1">
    <source>
        <dbReference type="SAM" id="MobiDB-lite"/>
    </source>
</evidence>
<feature type="region of interest" description="Disordered" evidence="1">
    <location>
        <begin position="67"/>
        <end position="92"/>
    </location>
</feature>